<keyword evidence="2" id="KW-0808">Transferase</keyword>
<protein>
    <submittedName>
        <fullName evidence="2">Glycosyltransferase</fullName>
        <ecNumber evidence="2">2.4.-.-</ecNumber>
    </submittedName>
</protein>
<dbReference type="EC" id="2.4.-.-" evidence="2"/>
<feature type="domain" description="Spore protein YkvP/CgeB glycosyl transferase-like" evidence="1">
    <location>
        <begin position="199"/>
        <end position="313"/>
    </location>
</feature>
<accession>A0ABV8V0Z1</accession>
<evidence type="ECO:0000313" key="2">
    <source>
        <dbReference type="EMBL" id="MFC4361244.1"/>
    </source>
</evidence>
<organism evidence="2 3">
    <name type="scientific">Simiduia curdlanivorans</name>
    <dbReference type="NCBI Taxonomy" id="1492769"/>
    <lineage>
        <taxon>Bacteria</taxon>
        <taxon>Pseudomonadati</taxon>
        <taxon>Pseudomonadota</taxon>
        <taxon>Gammaproteobacteria</taxon>
        <taxon>Cellvibrionales</taxon>
        <taxon>Cellvibrionaceae</taxon>
        <taxon>Simiduia</taxon>
    </lineage>
</organism>
<comment type="caution">
    <text evidence="2">The sequence shown here is derived from an EMBL/GenBank/DDBJ whole genome shotgun (WGS) entry which is preliminary data.</text>
</comment>
<evidence type="ECO:0000313" key="3">
    <source>
        <dbReference type="Proteomes" id="UP001595840"/>
    </source>
</evidence>
<dbReference type="EMBL" id="JBHSCX010000003">
    <property type="protein sequence ID" value="MFC4361244.1"/>
    <property type="molecule type" value="Genomic_DNA"/>
</dbReference>
<sequence>MKPIKILHCANFSELKNAETFYSIDRKLSNGLTRNGHFVYNFSYRDIAKSERKFFIKSIGKGAMQKRLITTLDNLQPDLLLLGHTELISENLLATIKLKHPNLKIAMWWVDWIHNLKHQASKIHYVDHFFITTDPIELKSLGIDDDTLKKCHYLPNLCDSSIDSFKAFENGKYSYDLLFIGRYDAERAPLLNHIQDKYSNYKLGIFGQNRESLVFGADFYRVLSNSKIALNYSRSNTLNKYSSDRLIQPVANGVLTLSAYFPGLETLFQTNEVPSFSNFDELDDLLERYLKDDEARRGVARAGHMRAHKDYETLSVSRAMLEIIYQEKLS</sequence>
<dbReference type="Proteomes" id="UP001595840">
    <property type="component" value="Unassembled WGS sequence"/>
</dbReference>
<proteinExistence type="predicted"/>
<gene>
    <name evidence="2" type="ORF">ACFOX3_02960</name>
</gene>
<reference evidence="3" key="1">
    <citation type="journal article" date="2019" name="Int. J. Syst. Evol. Microbiol.">
        <title>The Global Catalogue of Microorganisms (GCM) 10K type strain sequencing project: providing services to taxonomists for standard genome sequencing and annotation.</title>
        <authorList>
            <consortium name="The Broad Institute Genomics Platform"/>
            <consortium name="The Broad Institute Genome Sequencing Center for Infectious Disease"/>
            <person name="Wu L."/>
            <person name="Ma J."/>
        </authorList>
    </citation>
    <scope>NUCLEOTIDE SEQUENCE [LARGE SCALE GENOMIC DNA]</scope>
    <source>
        <strain evidence="3">CECT 8570</strain>
    </source>
</reference>
<dbReference type="GO" id="GO:0016757">
    <property type="term" value="F:glycosyltransferase activity"/>
    <property type="evidence" value="ECO:0007669"/>
    <property type="project" value="UniProtKB-KW"/>
</dbReference>
<keyword evidence="3" id="KW-1185">Reference proteome</keyword>
<keyword evidence="2" id="KW-0328">Glycosyltransferase</keyword>
<dbReference type="Pfam" id="PF13524">
    <property type="entry name" value="Glyco_trans_1_2"/>
    <property type="match status" value="1"/>
</dbReference>
<evidence type="ECO:0000259" key="1">
    <source>
        <dbReference type="Pfam" id="PF13524"/>
    </source>
</evidence>
<name>A0ABV8V0Z1_9GAMM</name>
<dbReference type="RefSeq" id="WP_290260049.1">
    <property type="nucleotide sequence ID" value="NZ_JAUFQG010000004.1"/>
</dbReference>
<dbReference type="InterPro" id="IPR055259">
    <property type="entry name" value="YkvP/CgeB_Glyco_trans-like"/>
</dbReference>